<sequence length="93" mass="10416">MIRMSPQNIQKIEQGDAKSLTFVTLGRLCKALSCQPGDLLVYEDDPDRSDEYEGMTPSKEFTVNRDAVEGRPSQQRRQSRSSIAIVLDLPESA</sequence>
<gene>
    <name evidence="3" type="ORF">DSM107010_41260</name>
</gene>
<dbReference type="PROSITE" id="PS50943">
    <property type="entry name" value="HTH_CROC1"/>
    <property type="match status" value="1"/>
</dbReference>
<reference evidence="3 4" key="1">
    <citation type="journal article" date="2019" name="Genome Biol. Evol.">
        <title>Day and night: Metabolic profiles and evolutionary relationships of six axenic non-marine cyanobacteria.</title>
        <authorList>
            <person name="Will S.E."/>
            <person name="Henke P."/>
            <person name="Boedeker C."/>
            <person name="Huang S."/>
            <person name="Brinkmann H."/>
            <person name="Rohde M."/>
            <person name="Jarek M."/>
            <person name="Friedl T."/>
            <person name="Seufert S."/>
            <person name="Schumacher M."/>
            <person name="Overmann J."/>
            <person name="Neumann-Schaal M."/>
            <person name="Petersen J."/>
        </authorList>
    </citation>
    <scope>NUCLEOTIDE SEQUENCE [LARGE SCALE GENOMIC DNA]</scope>
    <source>
        <strain evidence="3 4">SAG 39.79</strain>
    </source>
</reference>
<dbReference type="InterPro" id="IPR010982">
    <property type="entry name" value="Lambda_DNA-bd_dom_sf"/>
</dbReference>
<proteinExistence type="predicted"/>
<protein>
    <recommendedName>
        <fullName evidence="2">HTH cro/C1-type domain-containing protein</fullName>
    </recommendedName>
</protein>
<dbReference type="PANTHER" id="PTHR37301">
    <property type="entry name" value="DNA-BINDING PROTEIN-RELATED"/>
    <property type="match status" value="1"/>
</dbReference>
<keyword evidence="4" id="KW-1185">Reference proteome</keyword>
<feature type="compositionally biased region" description="Low complexity" evidence="1">
    <location>
        <begin position="73"/>
        <end position="82"/>
    </location>
</feature>
<accession>A0AB37UH95</accession>
<dbReference type="Proteomes" id="UP000282574">
    <property type="component" value="Unassembled WGS sequence"/>
</dbReference>
<evidence type="ECO:0000313" key="4">
    <source>
        <dbReference type="Proteomes" id="UP000282574"/>
    </source>
</evidence>
<dbReference type="AlphaFoldDB" id="A0AB37UH95"/>
<name>A0AB37UH95_9CYAN</name>
<dbReference type="PANTHER" id="PTHR37301:SF1">
    <property type="entry name" value="DNA-BINDING PROTEIN"/>
    <property type="match status" value="1"/>
</dbReference>
<organism evidence="3 4">
    <name type="scientific">Chroococcidiopsis cubana SAG 39.79</name>
    <dbReference type="NCBI Taxonomy" id="388085"/>
    <lineage>
        <taxon>Bacteria</taxon>
        <taxon>Bacillati</taxon>
        <taxon>Cyanobacteriota</taxon>
        <taxon>Cyanophyceae</taxon>
        <taxon>Chroococcidiopsidales</taxon>
        <taxon>Chroococcidiopsidaceae</taxon>
        <taxon>Chroococcidiopsis</taxon>
    </lineage>
</organism>
<dbReference type="EMBL" id="RSCK01000040">
    <property type="protein sequence ID" value="RUT10559.1"/>
    <property type="molecule type" value="Genomic_DNA"/>
</dbReference>
<dbReference type="GO" id="GO:0003677">
    <property type="term" value="F:DNA binding"/>
    <property type="evidence" value="ECO:0007669"/>
    <property type="project" value="InterPro"/>
</dbReference>
<evidence type="ECO:0000259" key="2">
    <source>
        <dbReference type="PROSITE" id="PS50943"/>
    </source>
</evidence>
<evidence type="ECO:0000256" key="1">
    <source>
        <dbReference type="SAM" id="MobiDB-lite"/>
    </source>
</evidence>
<dbReference type="InterPro" id="IPR001387">
    <property type="entry name" value="Cro/C1-type_HTH"/>
</dbReference>
<comment type="caution">
    <text evidence="3">The sequence shown here is derived from an EMBL/GenBank/DDBJ whole genome shotgun (WGS) entry which is preliminary data.</text>
</comment>
<dbReference type="SUPFAM" id="SSF47413">
    <property type="entry name" value="lambda repressor-like DNA-binding domains"/>
    <property type="match status" value="1"/>
</dbReference>
<dbReference type="Gene3D" id="1.10.260.40">
    <property type="entry name" value="lambda repressor-like DNA-binding domains"/>
    <property type="match status" value="1"/>
</dbReference>
<feature type="domain" description="HTH cro/C1-type" evidence="2">
    <location>
        <begin position="1"/>
        <end position="39"/>
    </location>
</feature>
<dbReference type="Pfam" id="PF13443">
    <property type="entry name" value="HTH_26"/>
    <property type="match status" value="1"/>
</dbReference>
<feature type="region of interest" description="Disordered" evidence="1">
    <location>
        <begin position="45"/>
        <end position="93"/>
    </location>
</feature>
<evidence type="ECO:0000313" key="3">
    <source>
        <dbReference type="EMBL" id="RUT10559.1"/>
    </source>
</evidence>